<dbReference type="EMBL" id="JAUZVY010000001">
    <property type="protein sequence ID" value="MDP4528165.1"/>
    <property type="molecule type" value="Genomic_DNA"/>
</dbReference>
<evidence type="ECO:0000259" key="2">
    <source>
        <dbReference type="SMART" id="SM00278"/>
    </source>
</evidence>
<proteinExistence type="predicted"/>
<keyword evidence="4" id="KW-1185">Reference proteome</keyword>
<name>A0ABT9GMH2_9GAMM</name>
<dbReference type="PANTHER" id="PTHR21180:SF32">
    <property type="entry name" value="ENDONUCLEASE_EXONUCLEASE_PHOSPHATASE FAMILY DOMAIN-CONTAINING PROTEIN 1"/>
    <property type="match status" value="1"/>
</dbReference>
<keyword evidence="1" id="KW-0732">Signal</keyword>
<dbReference type="InterPro" id="IPR051675">
    <property type="entry name" value="Endo/Exo/Phosphatase_dom_1"/>
</dbReference>
<dbReference type="InterPro" id="IPR003583">
    <property type="entry name" value="Hlx-hairpin-Hlx_DNA-bd_motif"/>
</dbReference>
<dbReference type="Proteomes" id="UP001236258">
    <property type="component" value="Unassembled WGS sequence"/>
</dbReference>
<comment type="caution">
    <text evidence="3">The sequence shown here is derived from an EMBL/GenBank/DDBJ whole genome shotgun (WGS) entry which is preliminary data.</text>
</comment>
<accession>A0ABT9GMH2</accession>
<feature type="domain" description="Helix-hairpin-helix DNA-binding motif class 1" evidence="2">
    <location>
        <begin position="81"/>
        <end position="100"/>
    </location>
</feature>
<sequence length="105" mass="11613">MKKMLFVFGFTFALLAANQLCALEVQPQQQLEQSQQLAGVQKIDLNRASSDELALIPGIGQQKAIAIQQHVAEHGPIRSEQELQEVRGIGPRLAATVAQYVRFED</sequence>
<evidence type="ECO:0000313" key="3">
    <source>
        <dbReference type="EMBL" id="MDP4528165.1"/>
    </source>
</evidence>
<dbReference type="RefSeq" id="WP_305944313.1">
    <property type="nucleotide sequence ID" value="NZ_JAUZVY010000001.1"/>
</dbReference>
<organism evidence="3 4">
    <name type="scientific">Alkalimonas delamerensis</name>
    <dbReference type="NCBI Taxonomy" id="265981"/>
    <lineage>
        <taxon>Bacteria</taxon>
        <taxon>Pseudomonadati</taxon>
        <taxon>Pseudomonadota</taxon>
        <taxon>Gammaproteobacteria</taxon>
        <taxon>Alkalimonas</taxon>
    </lineage>
</organism>
<reference evidence="3 4" key="1">
    <citation type="submission" date="2023-08" db="EMBL/GenBank/DDBJ databases">
        <authorList>
            <person name="Joshi A."/>
            <person name="Thite S."/>
        </authorList>
    </citation>
    <scope>NUCLEOTIDE SEQUENCE [LARGE SCALE GENOMIC DNA]</scope>
    <source>
        <strain evidence="3 4">1E1</strain>
    </source>
</reference>
<evidence type="ECO:0000313" key="4">
    <source>
        <dbReference type="Proteomes" id="UP001236258"/>
    </source>
</evidence>
<dbReference type="SMART" id="SM00278">
    <property type="entry name" value="HhH1"/>
    <property type="match status" value="2"/>
</dbReference>
<evidence type="ECO:0000256" key="1">
    <source>
        <dbReference type="SAM" id="SignalP"/>
    </source>
</evidence>
<dbReference type="Pfam" id="PF12836">
    <property type="entry name" value="HHH_3"/>
    <property type="match status" value="1"/>
</dbReference>
<gene>
    <name evidence="3" type="ORF">Q3O59_03875</name>
</gene>
<protein>
    <submittedName>
        <fullName evidence="3">Helix-hairpin-helix domain-containing protein</fullName>
    </submittedName>
</protein>
<dbReference type="PANTHER" id="PTHR21180">
    <property type="entry name" value="ENDONUCLEASE/EXONUCLEASE/PHOSPHATASE FAMILY DOMAIN-CONTAINING PROTEIN 1"/>
    <property type="match status" value="1"/>
</dbReference>
<feature type="signal peptide" evidence="1">
    <location>
        <begin position="1"/>
        <end position="22"/>
    </location>
</feature>
<dbReference type="SUPFAM" id="SSF47781">
    <property type="entry name" value="RuvA domain 2-like"/>
    <property type="match status" value="1"/>
</dbReference>
<dbReference type="Gene3D" id="1.10.150.320">
    <property type="entry name" value="Photosystem II 12 kDa extrinsic protein"/>
    <property type="match status" value="1"/>
</dbReference>
<dbReference type="InterPro" id="IPR010994">
    <property type="entry name" value="RuvA_2-like"/>
</dbReference>
<feature type="chain" id="PRO_5047178387" evidence="1">
    <location>
        <begin position="23"/>
        <end position="105"/>
    </location>
</feature>
<feature type="domain" description="Helix-hairpin-helix DNA-binding motif class 1" evidence="2">
    <location>
        <begin position="51"/>
        <end position="70"/>
    </location>
</feature>